<comment type="caution">
    <text evidence="1">The sequence shown here is derived from an EMBL/GenBank/DDBJ whole genome shotgun (WGS) entry which is preliminary data.</text>
</comment>
<dbReference type="Gene3D" id="2.60.40.1120">
    <property type="entry name" value="Carboxypeptidase-like, regulatory domain"/>
    <property type="match status" value="1"/>
</dbReference>
<dbReference type="RefSeq" id="WP_186737173.1">
    <property type="nucleotide sequence ID" value="NZ_VFIA01000009.1"/>
</dbReference>
<evidence type="ECO:0008006" key="3">
    <source>
        <dbReference type="Google" id="ProtNLM"/>
    </source>
</evidence>
<protein>
    <recommendedName>
        <fullName evidence="3">Carboxypeptidase regulatory-like domain-containing protein</fullName>
    </recommendedName>
</protein>
<dbReference type="Pfam" id="PF13620">
    <property type="entry name" value="CarboxypepD_reg"/>
    <property type="match status" value="1"/>
</dbReference>
<evidence type="ECO:0000313" key="1">
    <source>
        <dbReference type="EMBL" id="MBC3791371.1"/>
    </source>
</evidence>
<dbReference type="Proteomes" id="UP000700732">
    <property type="component" value="Unassembled WGS sequence"/>
</dbReference>
<evidence type="ECO:0000313" key="2">
    <source>
        <dbReference type="Proteomes" id="UP000700732"/>
    </source>
</evidence>
<name>A0ABR6W446_9BACT</name>
<dbReference type="SUPFAM" id="SSF49464">
    <property type="entry name" value="Carboxypeptidase regulatory domain-like"/>
    <property type="match status" value="1"/>
</dbReference>
<dbReference type="EMBL" id="VFIA01000009">
    <property type="protein sequence ID" value="MBC3791371.1"/>
    <property type="molecule type" value="Genomic_DNA"/>
</dbReference>
<keyword evidence="2" id="KW-1185">Reference proteome</keyword>
<sequence length="95" mass="10121">MLGLTLLLCANAMAQGNRYTIKGRVIDNNDQAVPGVTVLLRGSGSTDRQLETTSVADGSYVLGVSVPPGSYSLTFSSIGYTALNQRLAWTVRSRQ</sequence>
<reference evidence="1 2" key="1">
    <citation type="submission" date="2019-06" db="EMBL/GenBank/DDBJ databases">
        <title>Spirosoma utsteinense sp. nov. isolated from Antarctic ice-free soils.</title>
        <authorList>
            <person name="Tahon G."/>
        </authorList>
    </citation>
    <scope>NUCLEOTIDE SEQUENCE [LARGE SCALE GENOMIC DNA]</scope>
    <source>
        <strain evidence="1 2">LMG 31447</strain>
    </source>
</reference>
<accession>A0ABR6W446</accession>
<proteinExistence type="predicted"/>
<dbReference type="InterPro" id="IPR008969">
    <property type="entry name" value="CarboxyPept-like_regulatory"/>
</dbReference>
<gene>
    <name evidence="1" type="ORF">FH603_1872</name>
</gene>
<organism evidence="1 2">
    <name type="scientific">Spirosoma utsteinense</name>
    <dbReference type="NCBI Taxonomy" id="2585773"/>
    <lineage>
        <taxon>Bacteria</taxon>
        <taxon>Pseudomonadati</taxon>
        <taxon>Bacteroidota</taxon>
        <taxon>Cytophagia</taxon>
        <taxon>Cytophagales</taxon>
        <taxon>Cytophagaceae</taxon>
        <taxon>Spirosoma</taxon>
    </lineage>
</organism>